<dbReference type="GO" id="GO:0005198">
    <property type="term" value="F:structural molecule activity"/>
    <property type="evidence" value="ECO:0007669"/>
    <property type="project" value="UniProtKB-UniRule"/>
</dbReference>
<feature type="lipid moiety-binding region" description="S-palmitoyl cysteine; by host" evidence="33">
    <location>
        <position position="759"/>
    </location>
</feature>
<reference evidence="38" key="1">
    <citation type="journal article" date="2017" name="Nat. Med.">
        <title>Antibody 10-1074 suppresses viremia in HIV-1-infected individuals.</title>
        <authorList>
            <person name="Caskey M."/>
            <person name="Schoofs T."/>
            <person name="Gruell H."/>
            <person name="Settler A."/>
            <person name="Karagounis T."/>
            <person name="Kreider E.F."/>
            <person name="Murrell B."/>
            <person name="Pfeifer N."/>
            <person name="Nogueira L."/>
            <person name="Oliveira T.Y."/>
            <person name="Learn G.H."/>
            <person name="Cohen Y.Z."/>
            <person name="Lehmann C."/>
            <person name="Gillor D."/>
            <person name="Shimeliovich I."/>
            <person name="Unson-O'Brien C."/>
            <person name="Weiland D."/>
            <person name="Robles A."/>
            <person name="Kummerle T."/>
            <person name="Wyen C."/>
            <person name="Levin R."/>
            <person name="Witmer-Pack M."/>
            <person name="Eren K."/>
            <person name="Ignacio C."/>
            <person name="Kiss S."/>
            <person name="West A.P.Jr."/>
            <person name="Mouquet H."/>
            <person name="Zingman B.S."/>
            <person name="Gulick R.M."/>
            <person name="Keler T."/>
            <person name="Bjorkman P.J."/>
            <person name="Seaman M.S."/>
            <person name="Hahn B.H."/>
            <person name="Fatkenheuer G."/>
            <person name="Schlesinger S.J."/>
            <person name="Nussenzweig M.C."/>
            <person name="Klein F."/>
        </authorList>
    </citation>
    <scope>NUCLEOTIDE SEQUENCE</scope>
    <source>
        <strain evidence="38">1HB2-W1-072616-B1_S3e</strain>
    </source>
</reference>
<evidence type="ECO:0000256" key="29">
    <source>
        <dbReference type="ARBA" id="ARBA00023280"/>
    </source>
</evidence>
<comment type="subcellular location">
    <subcellularLocation>
        <location evidence="3">Host cell membrane</location>
        <topology evidence="3">Peripheral membrane protein</topology>
    </subcellularLocation>
    <subcellularLocation>
        <location evidence="1">Host cell membrane</location>
        <topology evidence="1">Single-pass type I membrane protein</topology>
    </subcellularLocation>
    <subcellularLocation>
        <location evidence="2">Host endosome membrane</location>
        <topology evidence="2">Peripheral membrane protein</topology>
    </subcellularLocation>
    <subcellularLocation>
        <location evidence="5">Host endosome membrane</location>
        <topology evidence="5">Single-pass type I membrane protein</topology>
    </subcellularLocation>
    <subcellularLocation>
        <location evidence="6">Virion membrane</location>
        <topology evidence="6">Peripheral membrane protein</topology>
    </subcellularLocation>
    <subcellularLocation>
        <location evidence="4">Virion membrane</location>
        <topology evidence="4">Single-pass type I membrane protein</topology>
    </subcellularLocation>
</comment>
<evidence type="ECO:0000256" key="31">
    <source>
        <dbReference type="ARBA" id="ARBA00023296"/>
    </source>
</evidence>
<comment type="caution">
    <text evidence="33 34">Lacks conserved residue(s) required for the propagation of feature annotation.</text>
</comment>
<feature type="region of interest" description="CD4-binding loop" evidence="33">
    <location>
        <begin position="361"/>
        <end position="371"/>
    </location>
</feature>
<dbReference type="GO" id="GO:0055036">
    <property type="term" value="C:virion membrane"/>
    <property type="evidence" value="ECO:0007669"/>
    <property type="project" value="UniProtKB-SubCell"/>
</dbReference>
<comment type="function">
    <text evidence="33">Transmembrane protein gp41: Acts as a class I viral fusion protein. Under the current model, the protein has at least 3 conformational states: pre-fusion native state, pre-hairpin intermediate state, and post-fusion hairpin state. During fusion of viral and target intracellular membranes, the coiled coil regions (heptad repeats) assume a trimer-of-hairpins structure, positioning the fusion peptide in close proximity to the C-terminal region of the ectodomain. The formation of this structure appears to drive apposition and subsequent fusion of viral and target cell membranes. Complete fusion occurs in host cell endosomes and is dynamin-dependent, however some lipid transfer might occur at the plasma membrane. The virus undergoes clathrin-dependent internalization long before endosomal fusion, thus minimizing the surface exposure of conserved viral epitopes during fusion and reducing the efficacy of inhibitors targeting these epitopes. Membranes fusion leads to delivery of the nucleocapsid into the cytoplasm.</text>
</comment>
<evidence type="ECO:0000256" key="2">
    <source>
        <dbReference type="ARBA" id="ARBA00004433"/>
    </source>
</evidence>
<keyword evidence="29 33" id="KW-0899">Viral immunoevasion</keyword>
<dbReference type="GO" id="GO:1903911">
    <property type="term" value="P:positive regulation of receptor clustering"/>
    <property type="evidence" value="ECO:0007669"/>
    <property type="project" value="UniProtKB-UniRule"/>
</dbReference>
<evidence type="ECO:0000313" key="38">
    <source>
        <dbReference type="EMBL" id="APX57002.1"/>
    </source>
</evidence>
<evidence type="ECO:0000256" key="28">
    <source>
        <dbReference type="ARBA" id="ARBA00023180"/>
    </source>
</evidence>
<keyword evidence="9 33" id="KW-1032">Host cell membrane</keyword>
<keyword evidence="12 33" id="KW-1162">Viral penetration into host cytoplasm</keyword>
<feature type="domain" description="Retroviral envelope protein GP41-like" evidence="37">
    <location>
        <begin position="525"/>
        <end position="713"/>
    </location>
</feature>
<dbReference type="GO" id="GO:0019062">
    <property type="term" value="P:virion attachment to host cell"/>
    <property type="evidence" value="ECO:0007669"/>
    <property type="project" value="UniProtKB-UniRule"/>
</dbReference>
<evidence type="ECO:0000256" key="23">
    <source>
        <dbReference type="ARBA" id="ARBA00023046"/>
    </source>
</evidence>
<dbReference type="CDD" id="cd09909">
    <property type="entry name" value="HIV-1-like_HR1-HR2"/>
    <property type="match status" value="1"/>
</dbReference>
<evidence type="ECO:0000256" key="20">
    <source>
        <dbReference type="ARBA" id="ARBA00022879"/>
    </source>
</evidence>
<gene>
    <name evidence="33 38" type="primary">env</name>
</gene>
<comment type="PTM">
    <text evidence="33">Specific enzymatic cleavages in vivo yield mature proteins. Envelope glycoproteins are synthesized as a inactive precursor that is heavily N-glycosylated and processed likely by host cell furin in the Golgi to yield the mature SU and TM proteins. The cleavage site between SU and TM requires the minimal sequence [KR]-X-[KR]-R. About 2 of the 9 disulfide bonds of gp41 are reduced by P4HB/PDI, following binding to CD4 receptor.</text>
</comment>
<evidence type="ECO:0000256" key="5">
    <source>
        <dbReference type="ARBA" id="ARBA00004578"/>
    </source>
</evidence>
<dbReference type="EMBL" id="KY323842">
    <property type="protein sequence ID" value="APX57002.1"/>
    <property type="molecule type" value="Genomic_RNA"/>
</dbReference>
<dbReference type="Pfam" id="PF00516">
    <property type="entry name" value="GP120"/>
    <property type="match status" value="1"/>
</dbReference>
<keyword evidence="19 33" id="KW-1043">Host membrane</keyword>
<keyword evidence="10 33" id="KW-1165">Clathrin-mediated endocytosis of virus by host</keyword>
<comment type="subunit">
    <text evidence="33">The mature envelope protein (Env) consists of a homotrimer of non-covalently associated gp120-gp41 heterodimers. The resulting complex protrudes from the virus surface as a spike. There seems to be as few as 10 spikes on the average virion. Surface protein gp120 interacts with host CD4, CCR5 and CXCR4. Gp120 also interacts with the C-type lectins CD209/DC-SIGN and CLEC4M/DC-SIGNR (collectively referred to as DC-SIGN(R)). Gp120 and gp41 interact with GalCer. Gp120 interacts with host ITGA4/ITGB7 complex; on CD4+ T-cells, this interaction results in rapid activation of integrin ITGAL/LFA-1, which facilitates efficient cell-to-cell spreading of HIV-1. Gp120 interacts with cell-associated heparan sulfate; this interaction increases virus infectivity on permissive cells and may be involved in infection of CD4- cells.</text>
</comment>
<dbReference type="GO" id="GO:0019031">
    <property type="term" value="C:viral envelope"/>
    <property type="evidence" value="ECO:0007669"/>
    <property type="project" value="UniProtKB-KW"/>
</dbReference>
<feature type="region of interest" description="MPER; binding to GalCer" evidence="33">
    <location>
        <begin position="657"/>
        <end position="678"/>
    </location>
</feature>
<feature type="disulfide bond" evidence="33">
    <location>
        <begin position="217"/>
        <end position="246"/>
    </location>
</feature>
<comment type="miscellaneous">
    <text evidence="33">HIV-1 lineages are divided in three main groups, M (for Major), O (for Outlier), and N (for New, or Non-M, Non-O). The vast majority of strains found worldwide belong to the group M. Group O seems to be endemic to and largely confined to Cameroon and neighboring countries in West Central Africa, where these viruses represent a small minority of HIV-1 strains. The group N is represented by a limited number of isolates from Cameroonian persons. The group M is further subdivided in 9 clades or subtypes (A to D, F to H, J and K).</text>
</comment>
<keyword evidence="27 33" id="KW-1015">Disulfide bond</keyword>
<dbReference type="Gene3D" id="1.20.5.490">
    <property type="entry name" value="Single helix bin"/>
    <property type="match status" value="1"/>
</dbReference>
<dbReference type="Gene3D" id="2.170.40.20">
    <property type="entry name" value="Human immunodeficiency virus 1, Gp160, envelope glycoprotein"/>
    <property type="match status" value="2"/>
</dbReference>
<evidence type="ECO:0000259" key="36">
    <source>
        <dbReference type="Pfam" id="PF00516"/>
    </source>
</evidence>
<feature type="transmembrane region" description="Helical" evidence="34">
    <location>
        <begin position="673"/>
        <end position="700"/>
    </location>
</feature>
<comment type="domain">
    <text evidence="33">Some of the most genetically diverse regions of the viral genome are present in Env. They are called variable regions 1 through 5 (V1 through V5). Coreceptor usage of gp120 is determined mainly by the primary structure of the third variable region (V3) in the outer domain of gp120. The sequence of V3 determines which coreceptor, CCR5 and/or CXCR4 (corresponding to R5/macrophage, X4/T cell and R5X4/T cell and macrophage tropism), is used to trigger the fusion potential of the Env complex, and hence which cells the virus can infect. Binding to CCR5 involves a region adjacent in addition to V3.</text>
</comment>
<accession>A0A1P8P3G3</accession>
<dbReference type="GO" id="GO:0020002">
    <property type="term" value="C:host cell plasma membrane"/>
    <property type="evidence" value="ECO:0007669"/>
    <property type="project" value="UniProtKB-SubCell"/>
</dbReference>
<evidence type="ECO:0000259" key="37">
    <source>
        <dbReference type="Pfam" id="PF00517"/>
    </source>
</evidence>
<keyword evidence="31 33" id="KW-1160">Virus entry into host cell</keyword>
<organismHost>
    <name type="scientific">Homo sapiens</name>
    <name type="common">Human</name>
    <dbReference type="NCBI Taxonomy" id="9606"/>
</organismHost>
<evidence type="ECO:0000256" key="3">
    <source>
        <dbReference type="ARBA" id="ARBA00004505"/>
    </source>
</evidence>
<comment type="function">
    <text evidence="33">Envelope glycoprotein gp160: Oligomerizes in the host endoplasmic reticulum into predominantly trimers. In a second time, gp160 transits in the host Golgi, where glycosylation is completed. The precursor is then proteolytically cleaved in the trans-Golgi and thereby activated by cellular furin or furin-like proteases to produce gp120 and gp41.</text>
</comment>
<keyword evidence="17 33" id="KW-1161">Viral attachment to host cell</keyword>
<proteinExistence type="inferred from homology"/>
<feature type="lipid moiety-binding region" description="S-palmitoyl cysteine; by host" evidence="33">
    <location>
        <position position="832"/>
    </location>
</feature>
<dbReference type="FunFam" id="2.170.40.20:FF:000001">
    <property type="entry name" value="Envelope glycoprotein gp160"/>
    <property type="match status" value="1"/>
</dbReference>
<keyword evidence="16 33" id="KW-0732">Signal</keyword>
<dbReference type="GO" id="GO:0075512">
    <property type="term" value="P:clathrin-dependent endocytosis of virus by host cell"/>
    <property type="evidence" value="ECO:0007669"/>
    <property type="project" value="UniProtKB-UniRule"/>
</dbReference>
<evidence type="ECO:0000256" key="13">
    <source>
        <dbReference type="ARBA" id="ARBA00022685"/>
    </source>
</evidence>
<comment type="function">
    <text evidence="33">Surface protein gp120: Attaches the virus to the host lymphoid cell by binding to the primary receptor CD4. This interaction induces a structural rearrangement creating a high affinity binding site for a chemokine coreceptor like CXCR4 and/or CCR5. Acts as a ligand for CD209/DC-SIGN and CLEC4M/DC-SIGNR, which are respectively found on dendritic cells (DCs), and on endothelial cells of liver sinusoids and lymph node sinuses. These interactions allow capture of viral particles at mucosal surfaces by these cells and subsequent transmission to permissive cells. HIV subverts the migration properties of dendritic cells to gain access to CD4+ T-cells in lymph nodes. Virus transmission to permissive T-cells occurs either in trans (without DCs infection, through viral capture and transmission), or in cis (following DCs productive infection, through the usual CD4-gp120 interaction), thereby inducing a robust infection. In trans infection, bound virions remain infectious over days and it is proposed that they are not degraded, but protected in non-lysosomal acidic organelles within the DCs close to the cell membrane thus contributing to the viral infectious potential during DCs' migration from the periphery to the lymphoid tissues. On arrival at lymphoid tissues, intact virions recycle back to DCs' cell surface allowing virus transmission to CD4+ T-cells.</text>
</comment>
<dbReference type="InterPro" id="IPR036377">
    <property type="entry name" value="Gp120_core_sf"/>
</dbReference>
<keyword evidence="18 33" id="KW-0946">Virion</keyword>
<feature type="coiled-coil region" evidence="33">
    <location>
        <begin position="628"/>
        <end position="662"/>
    </location>
</feature>
<keyword evidence="22 33" id="KW-1133">Transmembrane helix</keyword>
<feature type="site" description="Cleavage; by host furin" evidence="33">
    <location>
        <begin position="505"/>
        <end position="506"/>
    </location>
</feature>
<keyword evidence="30 33" id="KW-0449">Lipoprotein</keyword>
<dbReference type="GO" id="GO:0052031">
    <property type="term" value="P:symbiont-mediated perturbation of host defense response"/>
    <property type="evidence" value="ECO:0007669"/>
    <property type="project" value="UniProtKB-UniRule"/>
</dbReference>
<feature type="short sequence motif" description="YXXL motif; contains endocytosis signal" evidence="33">
    <location>
        <begin position="707"/>
        <end position="710"/>
    </location>
</feature>
<comment type="PTM">
    <text evidence="33">Palmitoylation of the transmembrane protein and of Env polyprotein (prior to its proteolytic cleavage) is essential for their association with host cell membrane lipid rafts. Palmitoylation is therefore required for envelope trafficking to classical lipid rafts, but not for viral replication.</text>
</comment>
<keyword evidence="13 33" id="KW-0165">Cleavage on pair of basic residues</keyword>
<comment type="subunit">
    <text evidence="32">The mature envelope protein (Env) consists of a homotrimer of non-covalently associated gp120-gp41 heterodimers. The resulting complex protrudes from the virus surface as a spike. There seems to be as few as 10 spikes on the average virion. Interacts with host CD4, CCR5 and CXCR4. Gp120 also interacts with the C-type lectins CD209/DC-SIGN and CLEC4M/DC-SIGNR (collectively referred to as DC-SIGN(R)). Gp120 and gp41 interact with GalCer. Gp120 interacts with host ITGA4/ITGB7 complex; on CD4+ T-cells, this interaction results in rapid activation of integrin ITGAL/LFA-1, which facilitates efficient cell-to-cell spreading of HIV-1. Gp120 interacts with cell-associated heparan sulfate; this interaction increases virus infectivity on permissive cells and may be involved in infection of CD4- cells.</text>
</comment>
<dbReference type="GO" id="GO:1903908">
    <property type="term" value="P:positive regulation of plasma membrane raft polarization"/>
    <property type="evidence" value="ECO:0007669"/>
    <property type="project" value="UniProtKB-UniRule"/>
</dbReference>
<evidence type="ECO:0000256" key="16">
    <source>
        <dbReference type="ARBA" id="ARBA00022729"/>
    </source>
</evidence>
<keyword evidence="7 33" id="KW-1168">Fusion of virus membrane with host membrane</keyword>
<evidence type="ECO:0000256" key="35">
    <source>
        <dbReference type="SAM" id="MobiDB-lite"/>
    </source>
</evidence>
<evidence type="ECO:0000256" key="26">
    <source>
        <dbReference type="ARBA" id="ARBA00023139"/>
    </source>
</evidence>
<evidence type="ECO:0000256" key="21">
    <source>
        <dbReference type="ARBA" id="ARBA00022890"/>
    </source>
</evidence>
<feature type="chain" id="PRO_5023314477" description="Envelope glycoprotein gp160" evidence="33">
    <location>
        <begin position="33"/>
        <end position="851"/>
    </location>
</feature>
<dbReference type="Pfam" id="PF00517">
    <property type="entry name" value="GP41"/>
    <property type="match status" value="1"/>
</dbReference>
<name>A0A1P8P3G3_HV1</name>
<dbReference type="FunFam" id="2.170.40.20:FF:000003">
    <property type="entry name" value="Envelope glycoprotein gp160"/>
    <property type="match status" value="1"/>
</dbReference>
<evidence type="ECO:0000256" key="14">
    <source>
        <dbReference type="ARBA" id="ARBA00022692"/>
    </source>
</evidence>
<dbReference type="InterPro" id="IPR000328">
    <property type="entry name" value="GP41-like"/>
</dbReference>
<feature type="region of interest" description="Immunosuppression" evidence="33">
    <location>
        <begin position="569"/>
        <end position="587"/>
    </location>
</feature>
<evidence type="ECO:0000256" key="32">
    <source>
        <dbReference type="ARBA" id="ARBA00062028"/>
    </source>
</evidence>
<feature type="transmembrane region" description="Helical" evidence="34">
    <location>
        <begin position="506"/>
        <end position="530"/>
    </location>
</feature>
<dbReference type="InterPro" id="IPR037527">
    <property type="entry name" value="Gp160"/>
</dbReference>
<feature type="compositionally biased region" description="Basic and acidic residues" evidence="35">
    <location>
        <begin position="721"/>
        <end position="737"/>
    </location>
</feature>
<feature type="short sequence motif" description="Di-leucine internalization motif" evidence="33">
    <location>
        <begin position="850"/>
        <end position="851"/>
    </location>
</feature>
<comment type="miscellaneous">
    <text evidence="33">Inhibitors targeting HIV-1 viral envelope proteins are used as antiretroviral drugs. Attachment of virions to the cell surface via non-specific interactions and CD4 binding can be blocked by inhibitors that include cyanovirin-N, cyclotriazadisulfonamide analogs, PRO 2000, TNX 355 and PRO 542. In addition, BMS 806 can block CD4-induced conformational changes. Env interactions with the coreceptor molecules can be targeted by CCR5 antagonists including SCH-D, maraviroc (UK 427857) and aplaviroc (GW 873140), and the CXCR4 antagonist AMD 070. Fusion of viral and cellular membranes can be inhibited by peptides such as enfuvirtide and tifuvirtide (T 1249). Resistance to inhibitors associated with mutations in Env are observed. Most of the time, single mutations confer only a modest reduction in drug susceptibility. Combination of several mutations is usually required to develop a high-level drug resistance.</text>
</comment>
<evidence type="ECO:0000256" key="27">
    <source>
        <dbReference type="ARBA" id="ARBA00023157"/>
    </source>
</evidence>
<evidence type="ECO:0000256" key="1">
    <source>
        <dbReference type="ARBA" id="ARBA00004402"/>
    </source>
</evidence>
<organism evidence="38">
    <name type="scientific">Human immunodeficiency virus type 1</name>
    <name type="common">HIV-1</name>
    <dbReference type="NCBI Taxonomy" id="11676"/>
    <lineage>
        <taxon>Viruses</taxon>
        <taxon>Riboviria</taxon>
        <taxon>Pararnavirae</taxon>
        <taxon>Artverviricota</taxon>
        <taxon>Revtraviricetes</taxon>
        <taxon>Ortervirales</taxon>
        <taxon>Retroviridae</taxon>
        <taxon>Orthoretrovirinae</taxon>
        <taxon>Lentivirus</taxon>
        <taxon>Lentivirus humimdef1</taxon>
    </lineage>
</organism>
<comment type="domain">
    <text evidence="33">The membrane proximal external region (MPER) present in gp41 is a tryptophan-rich region recognized by the antibodies 2F5, Z13, and 4E10. MPER seems to play a role in fusion.</text>
</comment>
<keyword evidence="14 33" id="KW-0812">Transmembrane</keyword>
<evidence type="ECO:0000256" key="22">
    <source>
        <dbReference type="ARBA" id="ARBA00022989"/>
    </source>
</evidence>
<evidence type="ECO:0000256" key="15">
    <source>
        <dbReference type="ARBA" id="ARBA00022703"/>
    </source>
</evidence>
<evidence type="ECO:0000256" key="25">
    <source>
        <dbReference type="ARBA" id="ARBA00023136"/>
    </source>
</evidence>
<evidence type="ECO:0000256" key="17">
    <source>
        <dbReference type="ARBA" id="ARBA00022804"/>
    </source>
</evidence>
<comment type="domain">
    <text evidence="33">The YXXL motif is involved in determining the exact site of viral release at the surface of infected mononuclear cells and promotes endocytosis. YXXL and di-leucine endocytosis motifs interact directly or indirectly with the clathrin adapter complexes, opperate independently, and their activities are not additive.</text>
</comment>
<keyword evidence="26 33" id="KW-0564">Palmitate</keyword>
<dbReference type="FunFam" id="1.20.5.490:FF:000001">
    <property type="entry name" value="Envelope glycoprotein gp160"/>
    <property type="match status" value="1"/>
</dbReference>
<feature type="topological domain" description="Cytoplasmic" evidence="33">
    <location>
        <begin position="701"/>
        <end position="851"/>
    </location>
</feature>
<evidence type="ECO:0000256" key="9">
    <source>
        <dbReference type="ARBA" id="ARBA00022511"/>
    </source>
</evidence>
<evidence type="ECO:0000256" key="6">
    <source>
        <dbReference type="ARBA" id="ARBA00004650"/>
    </source>
</evidence>
<keyword evidence="25 33" id="KW-0472">Membrane</keyword>
<feature type="region of interest" description="Disordered" evidence="35">
    <location>
        <begin position="714"/>
        <end position="737"/>
    </location>
</feature>
<evidence type="ECO:0000256" key="19">
    <source>
        <dbReference type="ARBA" id="ARBA00022870"/>
    </source>
</evidence>
<keyword evidence="21 33" id="KW-1164">Virus endocytosis by host</keyword>
<dbReference type="InterPro" id="IPR000777">
    <property type="entry name" value="HIV1_Gp120"/>
</dbReference>
<comment type="subcellular location">
    <molecule>Surface protein gp120</molecule>
    <subcellularLocation>
        <location evidence="33">Virion membrane</location>
        <topology evidence="33">Peripheral membrane protein</topology>
    </subcellularLocation>
    <subcellularLocation>
        <location evidence="33">Host cell membrane</location>
        <topology evidence="33">Peripheral membrane protein</topology>
    </subcellularLocation>
    <subcellularLocation>
        <location evidence="33">Host endosome membrane</location>
        <topology evidence="33">Single-pass type I membrane protein</topology>
    </subcellularLocation>
    <text evidence="33">The surface protein is not anchored to the viral envelope, but associates with the extravirion surface through its binding to TM. It is probably concentrated at the site of budding and incorporated into the virions possibly by contacts between the cytoplasmic tail of Env and the N-terminus of Gag.</text>
</comment>
<evidence type="ECO:0000256" key="24">
    <source>
        <dbReference type="ARBA" id="ARBA00023054"/>
    </source>
</evidence>
<feature type="disulfide bond" evidence="33">
    <location>
        <begin position="593"/>
        <end position="599"/>
    </location>
</feature>
<keyword evidence="8 33" id="KW-1170">Fusion of virus membrane with host endosomal membrane</keyword>
<keyword evidence="24 33" id="KW-0175">Coiled coil</keyword>
<comment type="similarity">
    <text evidence="33">Belongs to the HIV-1 env protein family.</text>
</comment>
<comment type="domain">
    <text evidence="33">The CD4-binding region is targeted by the antibody b12.</text>
</comment>
<feature type="transmembrane region" description="Helical" evidence="34">
    <location>
        <begin position="12"/>
        <end position="31"/>
    </location>
</feature>
<keyword evidence="20 33" id="KW-0261">Viral envelope protein</keyword>
<feature type="disulfide bond" evidence="33">
    <location>
        <begin position="227"/>
        <end position="238"/>
    </location>
</feature>
<evidence type="ECO:0000256" key="30">
    <source>
        <dbReference type="ARBA" id="ARBA00023288"/>
    </source>
</evidence>
<feature type="disulfide bond" evidence="33">
    <location>
        <begin position="54"/>
        <end position="74"/>
    </location>
</feature>
<feature type="chain" id="PRO_5023314478" description="Transmembrane protein gp41" evidence="33">
    <location>
        <begin position="506"/>
        <end position="851"/>
    </location>
</feature>
<keyword evidence="15 33" id="KW-0053">Apoptosis</keyword>
<dbReference type="Gene3D" id="1.10.287.210">
    <property type="match status" value="1"/>
</dbReference>
<evidence type="ECO:0000256" key="4">
    <source>
        <dbReference type="ARBA" id="ARBA00004563"/>
    </source>
</evidence>
<dbReference type="SUPFAM" id="SSF58069">
    <property type="entry name" value="Virus ectodomain"/>
    <property type="match status" value="1"/>
</dbReference>
<keyword evidence="11 33" id="KW-0945">Host-virus interaction</keyword>
<keyword evidence="23 33" id="KW-1039">Host endosome</keyword>
<evidence type="ECO:0000256" key="34">
    <source>
        <dbReference type="RuleBase" id="RU363095"/>
    </source>
</evidence>
<evidence type="ECO:0000256" key="8">
    <source>
        <dbReference type="ARBA" id="ARBA00022510"/>
    </source>
</evidence>
<evidence type="ECO:0000256" key="10">
    <source>
        <dbReference type="ARBA" id="ARBA00022570"/>
    </source>
</evidence>
<sequence length="851" mass="96149">MKVKGTKKNCQSLFLTWGIMLLGMLMICKAAEQLWVTVYYGVPVWKEATTTLFCASDAKAYSTEKHNIWATHACVPTDPNPQEVVLGNVTENFNMWKNDMVEQMHEDIISLWDQSLKPCVKLTPLCVTLNCTEVNQTSINNNTTMDGRGEIRNCSFNVTTNMRDKVKKEYALLYKLDIEPMGDSTDNTSYRLIHCNTSIITQACPKITFEPIPIHYCTPAGFAILKCNDKKFNGTGECTNVSTVQCTHGIRPVVSTQLLLNGSLAEEEVVVRSENFSDNNKIIIVQLNESVVINCTRPNNNTRRSIHIGPGRAVYATGDIVGDIRKAHCNISRTQWNNTLALVAAKLREHFKNKTIQFNSSSGGDPEIVTHSFNCGGEFFYCNTSQLFNSTWNGELHAGNDTSENITLPCRIRQIVNLWQEVGKAMYAPPISGIIQCSSNITGLLLARDGGVNVTNNDTEVFRPGGGNMRDNWRSELYKYKVVQIEPLGIAPTKAKRRVVQREKRAVGMIGAMFLGFLGAAGSTMGAASITLTVQARLLLSGIVQQQNNLLRAIEAQQHMLQLTVWGIKQLQARVLAVERYLSDQQLLGIWGCSGKLICTTAVPWNTSWSNKTVDKIWNNMTWMQWEKEISNYTSLIYSLIEDSQNQQEKNEQELLELDKWASLWNWFDITQWLWYIKIFIIIVGGLIGLRIVFAVLSLVNRVRQGYSPLSLQTQFPAPRGPDRPEGIEGDGGERDRDTSVRLVNGFLAIIWDDLRSLCLFSYHRLRDLLLIAQRIVELLGRRGWEILKYWWSLLRYWSQELKNSAISLLNATAITVAEGTDRVIEVVQRACRAILHIPRRIRQGLERILL</sequence>
<dbReference type="GO" id="GO:0044175">
    <property type="term" value="C:host cell endosome membrane"/>
    <property type="evidence" value="ECO:0007669"/>
    <property type="project" value="UniProtKB-SubCell"/>
</dbReference>
<comment type="PTM">
    <text evidence="33">Highly glycosylated by host. The high number of glycan on the protein is reffered to as 'glycan shield' because it contributes to hide protein sequence from adaptive immune system.</text>
</comment>
<dbReference type="HAMAP" id="MF_04083">
    <property type="entry name" value="HIV_ENV"/>
    <property type="match status" value="1"/>
</dbReference>
<evidence type="ECO:0000256" key="7">
    <source>
        <dbReference type="ARBA" id="ARBA00022506"/>
    </source>
</evidence>
<dbReference type="SUPFAM" id="SSF56502">
    <property type="entry name" value="gp120 core"/>
    <property type="match status" value="2"/>
</dbReference>
<dbReference type="GO" id="GO:0039654">
    <property type="term" value="P:fusion of virus membrane with host endosome membrane"/>
    <property type="evidence" value="ECO:0007669"/>
    <property type="project" value="UniProtKB-UniRule"/>
</dbReference>
<dbReference type="GO" id="GO:0019064">
    <property type="term" value="P:fusion of virus membrane with host plasma membrane"/>
    <property type="evidence" value="ECO:0007669"/>
    <property type="project" value="UniProtKB-UniRule"/>
</dbReference>
<evidence type="ECO:0000256" key="33">
    <source>
        <dbReference type="HAMAP-Rule" id="MF_04083"/>
    </source>
</evidence>
<evidence type="ECO:0000256" key="18">
    <source>
        <dbReference type="ARBA" id="ARBA00022844"/>
    </source>
</evidence>
<dbReference type="FunFam" id="1.10.287.210:FF:000001">
    <property type="entry name" value="Envelope glycoprotein gp160"/>
    <property type="match status" value="1"/>
</dbReference>
<keyword evidence="28 33" id="KW-0325">Glycoprotein</keyword>
<comment type="subcellular location">
    <molecule>Transmembrane protein gp41</molecule>
    <subcellularLocation>
        <location evidence="33">Virion membrane</location>
        <topology evidence="33">Single-pass type I membrane protein</topology>
    </subcellularLocation>
    <subcellularLocation>
        <location evidence="33">Host cell membrane</location>
        <topology evidence="33">Single-pass type I membrane protein</topology>
    </subcellularLocation>
    <subcellularLocation>
        <location evidence="33">Host endosome membrane</location>
        <topology evidence="33">Single-pass type I membrane protein</topology>
    </subcellularLocation>
    <text evidence="33">It is probably concentrated at the site of budding and incorporated into the virions possibly by contacts between the cytoplasmic tail of Env and the N-terminus of Gag.</text>
</comment>
<dbReference type="GO" id="GO:0016020">
    <property type="term" value="C:membrane"/>
    <property type="evidence" value="ECO:0007669"/>
    <property type="project" value="UniProtKB-UniRule"/>
</dbReference>
<feature type="domain" description="Human immunodeficiency virus 1 envelope glycoprotein Gp120" evidence="36">
    <location>
        <begin position="137"/>
        <end position="505"/>
    </location>
</feature>
<comment type="domain">
    <text evidence="33 34">The 17 amino acids long immunosuppressive region is present in many retroviral envelope proteins. Synthetic peptides derived from this relatively conserved sequence inhibit immune function in vitro and in vivo.</text>
</comment>
<protein>
    <recommendedName>
        <fullName evidence="33">Envelope glycoprotein gp160</fullName>
    </recommendedName>
    <alternativeName>
        <fullName evidence="33">Env polyprotein</fullName>
    </alternativeName>
    <component>
        <recommendedName>
            <fullName evidence="33">Surface protein gp120</fullName>
            <shortName evidence="33">SU</shortName>
        </recommendedName>
        <alternativeName>
            <fullName evidence="33">Glycoprotein 120</fullName>
            <shortName evidence="33">gp120</shortName>
        </alternativeName>
    </component>
    <component>
        <recommendedName>
            <fullName evidence="33">Transmembrane protein gp41</fullName>
            <shortName evidence="33">TM</shortName>
        </recommendedName>
        <alternativeName>
            <fullName evidence="33">Glycoprotein 41</fullName>
            <shortName evidence="33">gp41</shortName>
        </alternativeName>
    </component>
</protein>
<evidence type="ECO:0000256" key="12">
    <source>
        <dbReference type="ARBA" id="ARBA00022595"/>
    </source>
</evidence>
<dbReference type="GO" id="GO:0019082">
    <property type="term" value="P:viral protein processing"/>
    <property type="evidence" value="ECO:0007669"/>
    <property type="project" value="UniProtKB-UniRule"/>
</dbReference>
<evidence type="ECO:0000256" key="11">
    <source>
        <dbReference type="ARBA" id="ARBA00022581"/>
    </source>
</evidence>